<accession>M7TNI9</accession>
<sequence>MEGEQNINSTDRRFGRVSTPPRPAPFLIFPYEPLPPNLLTQINNDLSEGYYGPFDADLLAVRAASFIRSNSRDANEGLLTQVMREFLVLAREDCITAGRAPSITTTTTTTATGEGESNTGIYHGKAQHVAHSCWLCIHMTLPTDEWAVPRWHRDGRMFQCTCPEQSKEVPPPPHSKYAFTILGPSMRVMIPNPSVKAVMGMRSEETGRSRWNQNSPDPELAKRLAEYPEAEVQPGQVIRFSWGPSDSPVHSEPDSTGLHRVFVSVLFGSEAELRDMCGFRGEKYGVWC</sequence>
<dbReference type="HOGENOM" id="CLU_074385_0_0_1"/>
<organism evidence="1 2">
    <name type="scientific">Eutypa lata (strain UCR-EL1)</name>
    <name type="common">Grapevine dieback disease fungus</name>
    <name type="synonym">Eutypa armeniacae</name>
    <dbReference type="NCBI Taxonomy" id="1287681"/>
    <lineage>
        <taxon>Eukaryota</taxon>
        <taxon>Fungi</taxon>
        <taxon>Dikarya</taxon>
        <taxon>Ascomycota</taxon>
        <taxon>Pezizomycotina</taxon>
        <taxon>Sordariomycetes</taxon>
        <taxon>Xylariomycetidae</taxon>
        <taxon>Xylariales</taxon>
        <taxon>Diatrypaceae</taxon>
        <taxon>Eutypa</taxon>
    </lineage>
</organism>
<protein>
    <submittedName>
        <fullName evidence="1">Uncharacterized protein</fullName>
    </submittedName>
</protein>
<dbReference type="EMBL" id="KB706272">
    <property type="protein sequence ID" value="EMR68275.1"/>
    <property type="molecule type" value="Genomic_DNA"/>
</dbReference>
<dbReference type="AlphaFoldDB" id="M7TNI9"/>
<dbReference type="OrthoDB" id="10261951at2759"/>
<dbReference type="eggNOG" id="ENOG502SNCM">
    <property type="taxonomic scope" value="Eukaryota"/>
</dbReference>
<gene>
    <name evidence="1" type="ORF">UCREL1_4726</name>
</gene>
<reference evidence="2" key="1">
    <citation type="journal article" date="2013" name="Genome Announc.">
        <title>Draft genome sequence of the grapevine dieback fungus Eutypa lata UCR-EL1.</title>
        <authorList>
            <person name="Blanco-Ulate B."/>
            <person name="Rolshausen P.E."/>
            <person name="Cantu D."/>
        </authorList>
    </citation>
    <scope>NUCLEOTIDE SEQUENCE [LARGE SCALE GENOMIC DNA]</scope>
    <source>
        <strain evidence="2">UCR-EL1</strain>
    </source>
</reference>
<dbReference type="KEGG" id="ela:UCREL1_4726"/>
<evidence type="ECO:0000313" key="2">
    <source>
        <dbReference type="Proteomes" id="UP000012174"/>
    </source>
</evidence>
<dbReference type="Proteomes" id="UP000012174">
    <property type="component" value="Unassembled WGS sequence"/>
</dbReference>
<keyword evidence="2" id="KW-1185">Reference proteome</keyword>
<evidence type="ECO:0000313" key="1">
    <source>
        <dbReference type="EMBL" id="EMR68275.1"/>
    </source>
</evidence>
<name>M7TNI9_EUTLA</name>
<proteinExistence type="predicted"/>